<protein>
    <submittedName>
        <fullName evidence="1">Uncharacterized protein</fullName>
    </submittedName>
</protein>
<dbReference type="AlphaFoldDB" id="A0A0C3I831"/>
<reference evidence="1 2" key="1">
    <citation type="submission" date="2014-04" db="EMBL/GenBank/DDBJ databases">
        <authorList>
            <consortium name="DOE Joint Genome Institute"/>
            <person name="Kuo A."/>
            <person name="Kohler A."/>
            <person name="Costa M.D."/>
            <person name="Nagy L.G."/>
            <person name="Floudas D."/>
            <person name="Copeland A."/>
            <person name="Barry K.W."/>
            <person name="Cichocki N."/>
            <person name="Veneault-Fourrey C."/>
            <person name="LaButti K."/>
            <person name="Lindquist E.A."/>
            <person name="Lipzen A."/>
            <person name="Lundell T."/>
            <person name="Morin E."/>
            <person name="Murat C."/>
            <person name="Sun H."/>
            <person name="Tunlid A."/>
            <person name="Henrissat B."/>
            <person name="Grigoriev I.V."/>
            <person name="Hibbett D.S."/>
            <person name="Martin F."/>
            <person name="Nordberg H.P."/>
            <person name="Cantor M.N."/>
            <person name="Hua S.X."/>
        </authorList>
    </citation>
    <scope>NUCLEOTIDE SEQUENCE [LARGE SCALE GENOMIC DNA]</scope>
    <source>
        <strain evidence="1 2">Marx 270</strain>
    </source>
</reference>
<gene>
    <name evidence="1" type="ORF">M404DRAFT_36220</name>
</gene>
<dbReference type="HOGENOM" id="CLU_2264817_0_0_1"/>
<reference evidence="2" key="2">
    <citation type="submission" date="2015-01" db="EMBL/GenBank/DDBJ databases">
        <title>Evolutionary Origins and Diversification of the Mycorrhizal Mutualists.</title>
        <authorList>
            <consortium name="DOE Joint Genome Institute"/>
            <consortium name="Mycorrhizal Genomics Consortium"/>
            <person name="Kohler A."/>
            <person name="Kuo A."/>
            <person name="Nagy L.G."/>
            <person name="Floudas D."/>
            <person name="Copeland A."/>
            <person name="Barry K.W."/>
            <person name="Cichocki N."/>
            <person name="Veneault-Fourrey C."/>
            <person name="LaButti K."/>
            <person name="Lindquist E.A."/>
            <person name="Lipzen A."/>
            <person name="Lundell T."/>
            <person name="Morin E."/>
            <person name="Murat C."/>
            <person name="Riley R."/>
            <person name="Ohm R."/>
            <person name="Sun H."/>
            <person name="Tunlid A."/>
            <person name="Henrissat B."/>
            <person name="Grigoriev I.V."/>
            <person name="Hibbett D.S."/>
            <person name="Martin F."/>
        </authorList>
    </citation>
    <scope>NUCLEOTIDE SEQUENCE [LARGE SCALE GENOMIC DNA]</scope>
    <source>
        <strain evidence="2">Marx 270</strain>
    </source>
</reference>
<sequence length="103" mass="11647">MAFATICVVVTIALLEFVWLKVPWEWIHLSLCTFVYRMAALLQSCNRWLFLEVERLVAIVGSHMRTVALSVLGSLRSAAHAFLELPPVDTPITNDWLGATNYQ</sequence>
<accession>A0A0C3I831</accession>
<dbReference type="EMBL" id="KN832185">
    <property type="protein sequence ID" value="KIN93297.1"/>
    <property type="molecule type" value="Genomic_DNA"/>
</dbReference>
<proteinExistence type="predicted"/>
<keyword evidence="2" id="KW-1185">Reference proteome</keyword>
<dbReference type="InParanoid" id="A0A0C3I831"/>
<evidence type="ECO:0000313" key="1">
    <source>
        <dbReference type="EMBL" id="KIN93297.1"/>
    </source>
</evidence>
<organism evidence="1 2">
    <name type="scientific">Pisolithus tinctorius Marx 270</name>
    <dbReference type="NCBI Taxonomy" id="870435"/>
    <lineage>
        <taxon>Eukaryota</taxon>
        <taxon>Fungi</taxon>
        <taxon>Dikarya</taxon>
        <taxon>Basidiomycota</taxon>
        <taxon>Agaricomycotina</taxon>
        <taxon>Agaricomycetes</taxon>
        <taxon>Agaricomycetidae</taxon>
        <taxon>Boletales</taxon>
        <taxon>Sclerodermatineae</taxon>
        <taxon>Pisolithaceae</taxon>
        <taxon>Pisolithus</taxon>
    </lineage>
</organism>
<evidence type="ECO:0000313" key="2">
    <source>
        <dbReference type="Proteomes" id="UP000054217"/>
    </source>
</evidence>
<name>A0A0C3I831_PISTI</name>
<dbReference type="Proteomes" id="UP000054217">
    <property type="component" value="Unassembled WGS sequence"/>
</dbReference>